<gene>
    <name evidence="2" type="ORF">D0861_03604</name>
</gene>
<dbReference type="EMBL" id="QWIR01000051">
    <property type="protein sequence ID" value="RMY90551.1"/>
    <property type="molecule type" value="Genomic_DNA"/>
</dbReference>
<name>A0A3M7FQC7_HORWE</name>
<dbReference type="AlphaFoldDB" id="A0A3M7FQC7"/>
<dbReference type="InterPro" id="IPR017264">
    <property type="entry name" value="Ribosomal_mS37_fun"/>
</dbReference>
<accession>A0A3M7FQC7</accession>
<dbReference type="PANTHER" id="PTHR28066:SF1">
    <property type="entry name" value="SMALL RIBOSOMAL SUBUNIT PROTEIN MS37"/>
    <property type="match status" value="1"/>
</dbReference>
<dbReference type="GO" id="GO:0005763">
    <property type="term" value="C:mitochondrial small ribosomal subunit"/>
    <property type="evidence" value="ECO:0007669"/>
    <property type="project" value="TreeGrafter"/>
</dbReference>
<evidence type="ECO:0000313" key="2">
    <source>
        <dbReference type="EMBL" id="RMY90551.1"/>
    </source>
</evidence>
<dbReference type="PANTHER" id="PTHR28066">
    <property type="entry name" value="37S RIBOSOMAL PROTEIN MRP10, MITOCHONDRIAL"/>
    <property type="match status" value="1"/>
</dbReference>
<dbReference type="GO" id="GO:0032543">
    <property type="term" value="P:mitochondrial translation"/>
    <property type="evidence" value="ECO:0007669"/>
    <property type="project" value="InterPro"/>
</dbReference>
<protein>
    <recommendedName>
        <fullName evidence="4">37S ribosomal protein mrp10, mitochondrial</fullName>
    </recommendedName>
</protein>
<dbReference type="GO" id="GO:0003735">
    <property type="term" value="F:structural constituent of ribosome"/>
    <property type="evidence" value="ECO:0007669"/>
    <property type="project" value="InterPro"/>
</dbReference>
<reference evidence="2 3" key="1">
    <citation type="journal article" date="2018" name="BMC Genomics">
        <title>Genomic evidence for intraspecific hybridization in a clonal and extremely halotolerant yeast.</title>
        <authorList>
            <person name="Gostincar C."/>
            <person name="Stajich J.E."/>
            <person name="Zupancic J."/>
            <person name="Zalar P."/>
            <person name="Gunde-Cimerman N."/>
        </authorList>
    </citation>
    <scope>NUCLEOTIDE SEQUENCE [LARGE SCALE GENOMIC DNA]</scope>
    <source>
        <strain evidence="2 3">EXF-2788</strain>
    </source>
</reference>
<comment type="caution">
    <text evidence="2">The sequence shown here is derived from an EMBL/GenBank/DDBJ whole genome shotgun (WGS) entry which is preliminary data.</text>
</comment>
<evidence type="ECO:0000256" key="1">
    <source>
        <dbReference type="SAM" id="MobiDB-lite"/>
    </source>
</evidence>
<organism evidence="2 3">
    <name type="scientific">Hortaea werneckii</name>
    <name type="common">Black yeast</name>
    <name type="synonym">Cladosporium werneckii</name>
    <dbReference type="NCBI Taxonomy" id="91943"/>
    <lineage>
        <taxon>Eukaryota</taxon>
        <taxon>Fungi</taxon>
        <taxon>Dikarya</taxon>
        <taxon>Ascomycota</taxon>
        <taxon>Pezizomycotina</taxon>
        <taxon>Dothideomycetes</taxon>
        <taxon>Dothideomycetidae</taxon>
        <taxon>Mycosphaerellales</taxon>
        <taxon>Teratosphaeriaceae</taxon>
        <taxon>Hortaea</taxon>
    </lineage>
</organism>
<feature type="region of interest" description="Disordered" evidence="1">
    <location>
        <begin position="1"/>
        <end position="31"/>
    </location>
</feature>
<sequence length="127" mass="13904">MVAGKNNAQALARSAGAPKLPPLPKLRVRKPDRADANPCIGVMSSVLVRPDVVIRAIDGLEDQRAYTNACATGCWASQGYSAQGCAMLEQQLRACMDARKPQETKKSNINYHLSRFYPQIVGPHKRK</sequence>
<dbReference type="OrthoDB" id="2210at2759"/>
<evidence type="ECO:0008006" key="4">
    <source>
        <dbReference type="Google" id="ProtNLM"/>
    </source>
</evidence>
<evidence type="ECO:0000313" key="3">
    <source>
        <dbReference type="Proteomes" id="UP000268823"/>
    </source>
</evidence>
<dbReference type="Proteomes" id="UP000268823">
    <property type="component" value="Unassembled WGS sequence"/>
</dbReference>
<proteinExistence type="predicted"/>
<dbReference type="VEuPathDB" id="FungiDB:BTJ68_07171"/>